<dbReference type="PROSITE" id="PS00138">
    <property type="entry name" value="SUBTILASE_SER"/>
    <property type="match status" value="1"/>
</dbReference>
<dbReference type="Pfam" id="PF00082">
    <property type="entry name" value="Peptidase_S8"/>
    <property type="match status" value="1"/>
</dbReference>
<sequence>MTDPGSRSTGSWRDRYDAARAQGVPLDPSSEPVKGVDAYPTSYDRSHLLITVSDGELDDRLALLRDAGSDFGWGIQLQNMDGSELTPEDASARAQRWREAMDLPIIHRVEIFPQPSPDKDDQPVPPIDAWRLLQRARARAAARGDGPAVPGVSLDHVMTVDPFGGGTNPFGGGTNPFGGGTNPFGGGTNPFGGRTNDLGMVGYAVPGTGGRQVVDYAGAGPQRSAVLSAGGRRPVVAILDTGCGSHEWLPDDIVTRYPVVDGRVVGDADPSTDPEVFPDQAGPYDGMLDPASGHGTFIAGIIRQLAPEADIVAVRVANSMGALLEGDFMMAVRSLVKWMMTPEPAGGRLIDVINLSLGYYHETPDDDLFDRTLAEMLLVARRNGCAVVCSAGNDATDRPAFPAALWNWTGADFYVDDSVDAAPHTAVGALNPAHRSVALFSNIGGWVKVYAPGVSVLSITPGFVGGTQALTRNDREGLRRESLDPDDFRGGYAVWSGTSFAAPYIAGSMARSITDPLMRGQANLASERIANLRAAEGAVIADWDIAEIASM</sequence>
<evidence type="ECO:0000313" key="8">
    <source>
        <dbReference type="EMBL" id="MDL9978511.1"/>
    </source>
</evidence>
<keyword evidence="2 5" id="KW-0645">Protease</keyword>
<dbReference type="Gene3D" id="3.40.50.200">
    <property type="entry name" value="Peptidase S8/S53 domain"/>
    <property type="match status" value="1"/>
</dbReference>
<dbReference type="PRINTS" id="PR00723">
    <property type="entry name" value="SUBTILISIN"/>
</dbReference>
<protein>
    <submittedName>
        <fullName evidence="8">S8 family serine peptidase</fullName>
    </submittedName>
</protein>
<dbReference type="InterPro" id="IPR000209">
    <property type="entry name" value="Peptidase_S8/S53_dom"/>
</dbReference>
<feature type="region of interest" description="Disordered" evidence="6">
    <location>
        <begin position="1"/>
        <end position="35"/>
    </location>
</feature>
<dbReference type="PANTHER" id="PTHR43806:SF11">
    <property type="entry name" value="CEREVISIN-RELATED"/>
    <property type="match status" value="1"/>
</dbReference>
<dbReference type="InterPro" id="IPR036852">
    <property type="entry name" value="Peptidase_S8/S53_dom_sf"/>
</dbReference>
<evidence type="ECO:0000256" key="6">
    <source>
        <dbReference type="SAM" id="MobiDB-lite"/>
    </source>
</evidence>
<evidence type="ECO:0000256" key="2">
    <source>
        <dbReference type="ARBA" id="ARBA00022670"/>
    </source>
</evidence>
<feature type="domain" description="Peptidase S8/S53" evidence="7">
    <location>
        <begin position="231"/>
        <end position="512"/>
    </location>
</feature>
<evidence type="ECO:0000313" key="9">
    <source>
        <dbReference type="Proteomes" id="UP001235064"/>
    </source>
</evidence>
<organism evidence="8 9">
    <name type="scientific">Microbacterium candidum</name>
    <dbReference type="NCBI Taxonomy" id="3041922"/>
    <lineage>
        <taxon>Bacteria</taxon>
        <taxon>Bacillati</taxon>
        <taxon>Actinomycetota</taxon>
        <taxon>Actinomycetes</taxon>
        <taxon>Micrococcales</taxon>
        <taxon>Microbacteriaceae</taxon>
        <taxon>Microbacterium</taxon>
    </lineage>
</organism>
<proteinExistence type="inferred from homology"/>
<keyword evidence="3 5" id="KW-0378">Hydrolase</keyword>
<comment type="caution">
    <text evidence="8">The sequence shown here is derived from an EMBL/GenBank/DDBJ whole genome shotgun (WGS) entry which is preliminary data.</text>
</comment>
<dbReference type="EMBL" id="JASXSZ010000001">
    <property type="protein sequence ID" value="MDL9978511.1"/>
    <property type="molecule type" value="Genomic_DNA"/>
</dbReference>
<evidence type="ECO:0000256" key="1">
    <source>
        <dbReference type="ARBA" id="ARBA00011073"/>
    </source>
</evidence>
<comment type="similarity">
    <text evidence="1 5">Belongs to the peptidase S8 family.</text>
</comment>
<evidence type="ECO:0000256" key="5">
    <source>
        <dbReference type="PROSITE-ProRule" id="PRU01240"/>
    </source>
</evidence>
<evidence type="ECO:0000256" key="3">
    <source>
        <dbReference type="ARBA" id="ARBA00022801"/>
    </source>
</evidence>
<dbReference type="SUPFAM" id="SSF52743">
    <property type="entry name" value="Subtilisin-like"/>
    <property type="match status" value="1"/>
</dbReference>
<feature type="compositionally biased region" description="Polar residues" evidence="6">
    <location>
        <begin position="1"/>
        <end position="11"/>
    </location>
</feature>
<evidence type="ECO:0000256" key="4">
    <source>
        <dbReference type="ARBA" id="ARBA00022825"/>
    </source>
</evidence>
<dbReference type="InterPro" id="IPR050131">
    <property type="entry name" value="Peptidase_S8_subtilisin-like"/>
</dbReference>
<dbReference type="InterPro" id="IPR023828">
    <property type="entry name" value="Peptidase_S8_Ser-AS"/>
</dbReference>
<evidence type="ECO:0000259" key="7">
    <source>
        <dbReference type="Pfam" id="PF00082"/>
    </source>
</evidence>
<reference evidence="8 9" key="1">
    <citation type="submission" date="2023-06" db="EMBL/GenBank/DDBJ databases">
        <title>Microbacterium sp. nov., isolated from a waste landfill.</title>
        <authorList>
            <person name="Wen W."/>
        </authorList>
    </citation>
    <scope>NUCLEOTIDE SEQUENCE [LARGE SCALE GENOMIC DNA]</scope>
    <source>
        <strain evidence="8 9">ASV49</strain>
    </source>
</reference>
<gene>
    <name evidence="8" type="ORF">QSV35_04125</name>
</gene>
<accession>A0ABT7MVP6</accession>
<keyword evidence="4 5" id="KW-0720">Serine protease</keyword>
<dbReference type="PANTHER" id="PTHR43806">
    <property type="entry name" value="PEPTIDASE S8"/>
    <property type="match status" value="1"/>
</dbReference>
<feature type="active site" description="Charge relay system" evidence="5">
    <location>
        <position position="499"/>
    </location>
</feature>
<keyword evidence="9" id="KW-1185">Reference proteome</keyword>
<name>A0ABT7MVP6_9MICO</name>
<feature type="active site" description="Charge relay system" evidence="5">
    <location>
        <position position="240"/>
    </location>
</feature>
<feature type="active site" description="Charge relay system" evidence="5">
    <location>
        <position position="294"/>
    </location>
</feature>
<dbReference type="Proteomes" id="UP001235064">
    <property type="component" value="Unassembled WGS sequence"/>
</dbReference>
<dbReference type="PROSITE" id="PS51892">
    <property type="entry name" value="SUBTILASE"/>
    <property type="match status" value="1"/>
</dbReference>
<dbReference type="InterPro" id="IPR015500">
    <property type="entry name" value="Peptidase_S8_subtilisin-rel"/>
</dbReference>
<dbReference type="RefSeq" id="WP_286286990.1">
    <property type="nucleotide sequence ID" value="NZ_JASXSZ010000001.1"/>
</dbReference>